<dbReference type="EMBL" id="AP023354">
    <property type="protein sequence ID" value="BCJ28227.1"/>
    <property type="molecule type" value="Genomic_DNA"/>
</dbReference>
<dbReference type="InterPro" id="IPR030678">
    <property type="entry name" value="Peptide/Ni-bd"/>
</dbReference>
<proteinExistence type="predicted"/>
<dbReference type="PIRSF" id="PIRSF002741">
    <property type="entry name" value="MppA"/>
    <property type="match status" value="1"/>
</dbReference>
<dbReference type="PANTHER" id="PTHR30290:SF83">
    <property type="entry name" value="ABC TRANSPORTER SUBSTRATE-BINDING PROTEIN"/>
    <property type="match status" value="1"/>
</dbReference>
<reference evidence="4" key="1">
    <citation type="submission" date="2020-08" db="EMBL/GenBank/DDBJ databases">
        <title>Whole genome shotgun sequence of Actinocatenispora sera NBRC 101916.</title>
        <authorList>
            <person name="Komaki H."/>
            <person name="Tamura T."/>
        </authorList>
    </citation>
    <scope>NUCLEOTIDE SEQUENCE</scope>
    <source>
        <strain evidence="4">NBRC 101916</strain>
    </source>
</reference>
<organism evidence="4 5">
    <name type="scientific">Actinocatenispora sera</name>
    <dbReference type="NCBI Taxonomy" id="390989"/>
    <lineage>
        <taxon>Bacteria</taxon>
        <taxon>Bacillati</taxon>
        <taxon>Actinomycetota</taxon>
        <taxon>Actinomycetes</taxon>
        <taxon>Micromonosporales</taxon>
        <taxon>Micromonosporaceae</taxon>
        <taxon>Actinocatenispora</taxon>
    </lineage>
</organism>
<evidence type="ECO:0000256" key="2">
    <source>
        <dbReference type="SAM" id="SignalP"/>
    </source>
</evidence>
<dbReference type="KEGG" id="aser:Asera_23350"/>
<dbReference type="CDD" id="cd08506">
    <property type="entry name" value="PBP2_clavulanate_OppA2"/>
    <property type="match status" value="1"/>
</dbReference>
<name>A0A810KZ69_9ACTN</name>
<feature type="signal peptide" evidence="2">
    <location>
        <begin position="1"/>
        <end position="22"/>
    </location>
</feature>
<dbReference type="InterPro" id="IPR039424">
    <property type="entry name" value="SBP_5"/>
</dbReference>
<sequence length="581" mass="62167">MGRPARWGVAVLALGVTVTALAGCSKNTGEHGGTTPRPKISGGIATDPADSRGPAPAVAGARKGGTIDLLQASDYGHLDPQRTYSIREFAIEQEFARPLTSFRQGPAGKITLVGDLATTPGTDVHHDCTTWRFTLKNGLKYADGSTITAADVAYGVARSFASFEADGPHYIQQWLANSPDYNAKYHGPYDGGAPVPPGVTVSGQTLTFTFAKPHCDLPFAASMGTTVPVPKAKDTKQKYDLAPFSSGPYRIAGYAKGSKLTLVRNRYWDPATDPIRHAYPDRLVVKMGLTDELQANQEIADSGDAQYSISQNSVPQQLLSKVTGDVAARSTKGLTSFVQYLAINTQRVRDLQVRKAMEYAINRAGLVQVVGGPLRGTPTTTMLSPATIGYHQYDAYPAGPNGDPAKARKLLHGKHPKLVYGYENNAEGQKQATVVKAAFEKAGFRISLSPIDAATFYSSQQRRDNPWDFYLANWAADWPSGSTVLPPLFDGRGLQPQGNSDTSYLNDPAVNKQIDRIGALPFAQAAPEWGKLDQQIVTDTAAAVPAYDSNFVGVNGSRVGGVVLSKVLATPVFTDVYVKGS</sequence>
<dbReference type="Gene3D" id="3.10.105.10">
    <property type="entry name" value="Dipeptide-binding Protein, Domain 3"/>
    <property type="match status" value="1"/>
</dbReference>
<keyword evidence="5" id="KW-1185">Reference proteome</keyword>
<dbReference type="AlphaFoldDB" id="A0A810KZ69"/>
<feature type="region of interest" description="Disordered" evidence="1">
    <location>
        <begin position="25"/>
        <end position="58"/>
    </location>
</feature>
<dbReference type="Pfam" id="PF00496">
    <property type="entry name" value="SBP_bac_5"/>
    <property type="match status" value="1"/>
</dbReference>
<dbReference type="GO" id="GO:0042597">
    <property type="term" value="C:periplasmic space"/>
    <property type="evidence" value="ECO:0007669"/>
    <property type="project" value="UniProtKB-ARBA"/>
</dbReference>
<dbReference type="GO" id="GO:0015833">
    <property type="term" value="P:peptide transport"/>
    <property type="evidence" value="ECO:0007669"/>
    <property type="project" value="TreeGrafter"/>
</dbReference>
<evidence type="ECO:0000256" key="1">
    <source>
        <dbReference type="SAM" id="MobiDB-lite"/>
    </source>
</evidence>
<protein>
    <submittedName>
        <fullName evidence="4">ABC transporter</fullName>
    </submittedName>
</protein>
<feature type="domain" description="Solute-binding protein family 5" evidence="3">
    <location>
        <begin position="112"/>
        <end position="492"/>
    </location>
</feature>
<dbReference type="PROSITE" id="PS51257">
    <property type="entry name" value="PROKAR_LIPOPROTEIN"/>
    <property type="match status" value="1"/>
</dbReference>
<dbReference type="GO" id="GO:0043190">
    <property type="term" value="C:ATP-binding cassette (ABC) transporter complex"/>
    <property type="evidence" value="ECO:0007669"/>
    <property type="project" value="InterPro"/>
</dbReference>
<dbReference type="SUPFAM" id="SSF53850">
    <property type="entry name" value="Periplasmic binding protein-like II"/>
    <property type="match status" value="1"/>
</dbReference>
<dbReference type="GO" id="GO:1904680">
    <property type="term" value="F:peptide transmembrane transporter activity"/>
    <property type="evidence" value="ECO:0007669"/>
    <property type="project" value="TreeGrafter"/>
</dbReference>
<evidence type="ECO:0000313" key="5">
    <source>
        <dbReference type="Proteomes" id="UP000680750"/>
    </source>
</evidence>
<dbReference type="Gene3D" id="3.40.190.10">
    <property type="entry name" value="Periplasmic binding protein-like II"/>
    <property type="match status" value="1"/>
</dbReference>
<accession>A0A810KZ69</accession>
<dbReference type="Proteomes" id="UP000680750">
    <property type="component" value="Chromosome"/>
</dbReference>
<feature type="chain" id="PRO_5032357804" evidence="2">
    <location>
        <begin position="23"/>
        <end position="581"/>
    </location>
</feature>
<evidence type="ECO:0000313" key="4">
    <source>
        <dbReference type="EMBL" id="BCJ28227.1"/>
    </source>
</evidence>
<dbReference type="PANTHER" id="PTHR30290">
    <property type="entry name" value="PERIPLASMIC BINDING COMPONENT OF ABC TRANSPORTER"/>
    <property type="match status" value="1"/>
</dbReference>
<dbReference type="InterPro" id="IPR000914">
    <property type="entry name" value="SBP_5_dom"/>
</dbReference>
<gene>
    <name evidence="4" type="ORF">Asera_23350</name>
</gene>
<evidence type="ECO:0000259" key="3">
    <source>
        <dbReference type="Pfam" id="PF00496"/>
    </source>
</evidence>
<keyword evidence="2" id="KW-0732">Signal</keyword>
<dbReference type="OrthoDB" id="5240629at2"/>